<reference evidence="8" key="1">
    <citation type="submission" date="2025-08" db="UniProtKB">
        <authorList>
            <consortium name="RefSeq"/>
        </authorList>
    </citation>
    <scope>IDENTIFICATION</scope>
</reference>
<dbReference type="OrthoDB" id="4781at2759"/>
<keyword evidence="2" id="KW-0399">Innate immunity</keyword>
<evidence type="ECO:0000256" key="4">
    <source>
        <dbReference type="SAM" id="SignalP"/>
    </source>
</evidence>
<feature type="signal peptide" evidence="4">
    <location>
        <begin position="1"/>
        <end position="27"/>
    </location>
</feature>
<protein>
    <submittedName>
        <fullName evidence="8">Beta-1,3-glucan-binding protein 2-like</fullName>
    </submittedName>
</protein>
<dbReference type="SUPFAM" id="SSF49899">
    <property type="entry name" value="Concanavalin A-like lectins/glucanases"/>
    <property type="match status" value="1"/>
</dbReference>
<dbReference type="RefSeq" id="XP_014472697.1">
    <property type="nucleotide sequence ID" value="XM_014617211.1"/>
</dbReference>
<dbReference type="Gene3D" id="2.60.40.2140">
    <property type="entry name" value="Beta-1,3-glucan-recognition protein, N-terminal domain"/>
    <property type="match status" value="1"/>
</dbReference>
<dbReference type="GO" id="GO:0004553">
    <property type="term" value="F:hydrolase activity, hydrolyzing O-glycosyl compounds"/>
    <property type="evidence" value="ECO:0007669"/>
    <property type="project" value="InterPro"/>
</dbReference>
<dbReference type="PROSITE" id="PS51969">
    <property type="entry name" value="CBM39"/>
    <property type="match status" value="1"/>
</dbReference>
<keyword evidence="7" id="KW-1185">Reference proteome</keyword>
<dbReference type="GeneID" id="106743407"/>
<dbReference type="PANTHER" id="PTHR10963">
    <property type="entry name" value="GLYCOSYL HYDROLASE-RELATED"/>
    <property type="match status" value="1"/>
</dbReference>
<comment type="similarity">
    <text evidence="1">Belongs to the insect beta-1,3-glucan binding protein family.</text>
</comment>
<dbReference type="InterPro" id="IPR043030">
    <property type="entry name" value="BGBP_N_sf"/>
</dbReference>
<dbReference type="InterPro" id="IPR050546">
    <property type="entry name" value="Glycosyl_Hydrlase_16"/>
</dbReference>
<accession>A0A6P3X392</accession>
<evidence type="ECO:0000256" key="2">
    <source>
        <dbReference type="ARBA" id="ARBA00022588"/>
    </source>
</evidence>
<dbReference type="GO" id="GO:0005975">
    <property type="term" value="P:carbohydrate metabolic process"/>
    <property type="evidence" value="ECO:0007669"/>
    <property type="project" value="InterPro"/>
</dbReference>
<dbReference type="GO" id="GO:0045087">
    <property type="term" value="P:innate immune response"/>
    <property type="evidence" value="ECO:0007669"/>
    <property type="project" value="UniProtKB-KW"/>
</dbReference>
<dbReference type="AlphaFoldDB" id="A0A6P3X392"/>
<evidence type="ECO:0000259" key="6">
    <source>
        <dbReference type="PROSITE" id="PS51969"/>
    </source>
</evidence>
<dbReference type="Gene3D" id="2.60.120.200">
    <property type="match status" value="1"/>
</dbReference>
<dbReference type="Pfam" id="PF15886">
    <property type="entry name" value="CBM39"/>
    <property type="match status" value="1"/>
</dbReference>
<dbReference type="Proteomes" id="UP000515204">
    <property type="component" value="Unplaced"/>
</dbReference>
<dbReference type="InterPro" id="IPR031756">
    <property type="entry name" value="BGBP_N"/>
</dbReference>
<evidence type="ECO:0000313" key="8">
    <source>
        <dbReference type="RefSeq" id="XP_014472697.1"/>
    </source>
</evidence>
<dbReference type="KEGG" id="dqu:106743407"/>
<feature type="domain" description="CBM39" evidence="6">
    <location>
        <begin position="28"/>
        <end position="128"/>
    </location>
</feature>
<evidence type="ECO:0000313" key="7">
    <source>
        <dbReference type="Proteomes" id="UP000515204"/>
    </source>
</evidence>
<dbReference type="PANTHER" id="PTHR10963:SF60">
    <property type="entry name" value="GRAM-NEGATIVE BACTERIA-BINDING PROTEIN 1-RELATED"/>
    <property type="match status" value="1"/>
</dbReference>
<dbReference type="PROSITE" id="PS51762">
    <property type="entry name" value="GH16_2"/>
    <property type="match status" value="1"/>
</dbReference>
<dbReference type="InterPro" id="IPR000757">
    <property type="entry name" value="Beta-glucanase-like"/>
</dbReference>
<name>A0A6P3X392_DINQU</name>
<keyword evidence="4" id="KW-0732">Signal</keyword>
<gene>
    <name evidence="8" type="primary">LOC106743407</name>
</gene>
<sequence>MAGYSPFATPFLIAFAIFLANIRENHAYDPPAATVEPLFPTGLRVSIPDEEGITLVAFHIKFNEDFDGLEAGHIAKDILKVRNERWIYEDRNTRLKRDDIIYYWVHVVYRGLGYNLIDQSHQVVDFYNPDGTLHITDILQHNCTTKSATWIFKNGTRQQLCPRELLFEDNFDSIDSAKWNSNQRFIGPPNYEFVVYMTDDVTDVSNGRLRIKPILTNDKFGTDFVSQGRLVLEHCTGQADTDECQRQAAGSYILPPVVSGRLDTRGKFEFLFGRIEIRAKLPRGDWVYPIITLTSSESEQEHGMYREIRIASSVGNEELRNADNKNVGNRILYAGGLVTTVNSPSSSQSTLSKRPSSKSWSSDYHIFQVDWKSGLIVVKVDGVQYGEQTVDVAFGKRSYLTLGVAVGGIHEFEDLSTSSGYVKPWRNVEAKAMYNFYRAKDSWYPTWQMQTALEVDYVKVWAL</sequence>
<keyword evidence="3" id="KW-0391">Immunity</keyword>
<proteinExistence type="inferred from homology"/>
<dbReference type="GO" id="GO:0030246">
    <property type="term" value="F:carbohydrate binding"/>
    <property type="evidence" value="ECO:0007669"/>
    <property type="project" value="InterPro"/>
</dbReference>
<feature type="chain" id="PRO_5028117966" evidence="4">
    <location>
        <begin position="28"/>
        <end position="463"/>
    </location>
</feature>
<organism evidence="7 8">
    <name type="scientific">Dinoponera quadriceps</name>
    <name type="common">South American ant</name>
    <dbReference type="NCBI Taxonomy" id="609295"/>
    <lineage>
        <taxon>Eukaryota</taxon>
        <taxon>Metazoa</taxon>
        <taxon>Ecdysozoa</taxon>
        <taxon>Arthropoda</taxon>
        <taxon>Hexapoda</taxon>
        <taxon>Insecta</taxon>
        <taxon>Pterygota</taxon>
        <taxon>Neoptera</taxon>
        <taxon>Endopterygota</taxon>
        <taxon>Hymenoptera</taxon>
        <taxon>Apocrita</taxon>
        <taxon>Aculeata</taxon>
        <taxon>Formicoidea</taxon>
        <taxon>Formicidae</taxon>
        <taxon>Ponerinae</taxon>
        <taxon>Ponerini</taxon>
        <taxon>Dinoponera</taxon>
    </lineage>
</organism>
<evidence type="ECO:0000256" key="3">
    <source>
        <dbReference type="ARBA" id="ARBA00022859"/>
    </source>
</evidence>
<feature type="domain" description="GH16" evidence="5">
    <location>
        <begin position="117"/>
        <end position="463"/>
    </location>
</feature>
<dbReference type="Pfam" id="PF00722">
    <property type="entry name" value="Glyco_hydro_16"/>
    <property type="match status" value="1"/>
</dbReference>
<evidence type="ECO:0000256" key="1">
    <source>
        <dbReference type="ARBA" id="ARBA00008781"/>
    </source>
</evidence>
<dbReference type="InterPro" id="IPR013320">
    <property type="entry name" value="ConA-like_dom_sf"/>
</dbReference>
<evidence type="ECO:0000259" key="5">
    <source>
        <dbReference type="PROSITE" id="PS51762"/>
    </source>
</evidence>